<comment type="caution">
    <text evidence="2">The sequence shown here is derived from an EMBL/GenBank/DDBJ whole genome shotgun (WGS) entry which is preliminary data.</text>
</comment>
<protein>
    <submittedName>
        <fullName evidence="2">Uncharacterized protein</fullName>
    </submittedName>
</protein>
<dbReference type="Gene3D" id="2.60.120.40">
    <property type="match status" value="1"/>
</dbReference>
<dbReference type="InterPro" id="IPR008983">
    <property type="entry name" value="Tumour_necrosis_fac-like_dom"/>
</dbReference>
<feature type="region of interest" description="Disordered" evidence="1">
    <location>
        <begin position="1"/>
        <end position="21"/>
    </location>
</feature>
<gene>
    <name evidence="2" type="ORF">LCGC14_1939380</name>
</gene>
<dbReference type="AlphaFoldDB" id="A0A0F9FL15"/>
<sequence>MEDAFPVPHNVSHQNGGADEVDVDGLSGELADVQPPKTHAAAHKSGGSDAFGSGDLLEAVVKRLQESAGPTGLTLGAIVDGEFLKRVGATIVSAVAGGGGVEAWIHVYRVVPYVIVSSNTWYDLPWNVTSPTKTGITHNSGVNPEQITIDTVGTYRITWELHTQLALQVVYASRLLDDGAEIPGSYRSIGSHSVVPNAISGSIIVAIAAASVIELQVGADTPNSQINYRDDASLPDPTTFVGASLTVERIGD</sequence>
<name>A0A0F9FL15_9ZZZZ</name>
<reference evidence="2" key="1">
    <citation type="journal article" date="2015" name="Nature">
        <title>Complex archaea that bridge the gap between prokaryotes and eukaryotes.</title>
        <authorList>
            <person name="Spang A."/>
            <person name="Saw J.H."/>
            <person name="Jorgensen S.L."/>
            <person name="Zaremba-Niedzwiedzka K."/>
            <person name="Martijn J."/>
            <person name="Lind A.E."/>
            <person name="van Eijk R."/>
            <person name="Schleper C."/>
            <person name="Guy L."/>
            <person name="Ettema T.J."/>
        </authorList>
    </citation>
    <scope>NUCLEOTIDE SEQUENCE</scope>
</reference>
<organism evidence="2">
    <name type="scientific">marine sediment metagenome</name>
    <dbReference type="NCBI Taxonomy" id="412755"/>
    <lineage>
        <taxon>unclassified sequences</taxon>
        <taxon>metagenomes</taxon>
        <taxon>ecological metagenomes</taxon>
    </lineage>
</organism>
<dbReference type="EMBL" id="LAZR01020963">
    <property type="protein sequence ID" value="KKL86973.1"/>
    <property type="molecule type" value="Genomic_DNA"/>
</dbReference>
<evidence type="ECO:0000256" key="1">
    <source>
        <dbReference type="SAM" id="MobiDB-lite"/>
    </source>
</evidence>
<proteinExistence type="predicted"/>
<accession>A0A0F9FL15</accession>
<evidence type="ECO:0000313" key="2">
    <source>
        <dbReference type="EMBL" id="KKL86973.1"/>
    </source>
</evidence>